<dbReference type="RefSeq" id="XP_033525743.1">
    <property type="nucleotide sequence ID" value="XM_033672787.1"/>
</dbReference>
<evidence type="ECO:0000313" key="2">
    <source>
        <dbReference type="Proteomes" id="UP000799771"/>
    </source>
</evidence>
<accession>A0A6A6AIG6</accession>
<keyword evidence="2" id="KW-1185">Reference proteome</keyword>
<dbReference type="EMBL" id="ML977502">
    <property type="protein sequence ID" value="KAF2131356.1"/>
    <property type="molecule type" value="Genomic_DNA"/>
</dbReference>
<name>A0A6A6AIG6_9PLEO</name>
<dbReference type="OrthoDB" id="3677644at2759"/>
<gene>
    <name evidence="1" type="ORF">P153DRAFT_429676</name>
</gene>
<protein>
    <submittedName>
        <fullName evidence="1">Uncharacterized protein</fullName>
    </submittedName>
</protein>
<dbReference type="Proteomes" id="UP000799771">
    <property type="component" value="Unassembled WGS sequence"/>
</dbReference>
<dbReference type="AlphaFoldDB" id="A0A6A6AIG6"/>
<organism evidence="1 2">
    <name type="scientific">Dothidotthia symphoricarpi CBS 119687</name>
    <dbReference type="NCBI Taxonomy" id="1392245"/>
    <lineage>
        <taxon>Eukaryota</taxon>
        <taxon>Fungi</taxon>
        <taxon>Dikarya</taxon>
        <taxon>Ascomycota</taxon>
        <taxon>Pezizomycotina</taxon>
        <taxon>Dothideomycetes</taxon>
        <taxon>Pleosporomycetidae</taxon>
        <taxon>Pleosporales</taxon>
        <taxon>Dothidotthiaceae</taxon>
        <taxon>Dothidotthia</taxon>
    </lineage>
</organism>
<evidence type="ECO:0000313" key="1">
    <source>
        <dbReference type="EMBL" id="KAF2131356.1"/>
    </source>
</evidence>
<reference evidence="1" key="1">
    <citation type="journal article" date="2020" name="Stud. Mycol.">
        <title>101 Dothideomycetes genomes: a test case for predicting lifestyles and emergence of pathogens.</title>
        <authorList>
            <person name="Haridas S."/>
            <person name="Albert R."/>
            <person name="Binder M."/>
            <person name="Bloem J."/>
            <person name="Labutti K."/>
            <person name="Salamov A."/>
            <person name="Andreopoulos B."/>
            <person name="Baker S."/>
            <person name="Barry K."/>
            <person name="Bills G."/>
            <person name="Bluhm B."/>
            <person name="Cannon C."/>
            <person name="Castanera R."/>
            <person name="Culley D."/>
            <person name="Daum C."/>
            <person name="Ezra D."/>
            <person name="Gonzalez J."/>
            <person name="Henrissat B."/>
            <person name="Kuo A."/>
            <person name="Liang C."/>
            <person name="Lipzen A."/>
            <person name="Lutzoni F."/>
            <person name="Magnuson J."/>
            <person name="Mondo S."/>
            <person name="Nolan M."/>
            <person name="Ohm R."/>
            <person name="Pangilinan J."/>
            <person name="Park H.-J."/>
            <person name="Ramirez L."/>
            <person name="Alfaro M."/>
            <person name="Sun H."/>
            <person name="Tritt A."/>
            <person name="Yoshinaga Y."/>
            <person name="Zwiers L.-H."/>
            <person name="Turgeon B."/>
            <person name="Goodwin S."/>
            <person name="Spatafora J."/>
            <person name="Crous P."/>
            <person name="Grigoriev I."/>
        </authorList>
    </citation>
    <scope>NUCLEOTIDE SEQUENCE</scope>
    <source>
        <strain evidence="1">CBS 119687</strain>
    </source>
</reference>
<dbReference type="GeneID" id="54413219"/>
<sequence>MTSNSSTMISVIPSTTLSNSHPNFLSRLPPELRHIIYSFCNFPVSGHVWVDCLGHTHGCAYKSHIIFHEDAKWPMAFHALPGEFVVKRRIKQLISRPQDGIDGLFRGLSVQVGGEFAIRNELLHLLFDQMDVYFEYVLSNDPASQVSSSTLQSLIFTYLTSITLTPEPHQNIDGSCVALDTTSISFITAHCPNLHHLTYMVIVCEWLEKGPTDEGAMDFAQACHLLTVECKKLQGLHFEFSDRARQVSRGEPKLKRSLTAGNWGVVVIWVCDVLRQIVEEYGAQEE</sequence>
<proteinExistence type="predicted"/>